<proteinExistence type="inferred from homology"/>
<name>A0ABT6H1R6_9BACI</name>
<keyword evidence="5 6" id="KW-0472">Membrane</keyword>
<feature type="transmembrane region" description="Helical" evidence="6">
    <location>
        <begin position="160"/>
        <end position="179"/>
    </location>
</feature>
<evidence type="ECO:0000256" key="1">
    <source>
        <dbReference type="ARBA" id="ARBA00004141"/>
    </source>
</evidence>
<dbReference type="PANTHER" id="PTHR21716">
    <property type="entry name" value="TRANSMEMBRANE PROTEIN"/>
    <property type="match status" value="1"/>
</dbReference>
<dbReference type="InterPro" id="IPR002549">
    <property type="entry name" value="AI-2E-like"/>
</dbReference>
<feature type="transmembrane region" description="Helical" evidence="6">
    <location>
        <begin position="312"/>
        <end position="343"/>
    </location>
</feature>
<feature type="transmembrane region" description="Helical" evidence="6">
    <location>
        <begin position="38"/>
        <end position="59"/>
    </location>
</feature>
<dbReference type="RefSeq" id="WP_124563290.1">
    <property type="nucleotide sequence ID" value="NZ_JARRRY010000001.1"/>
</dbReference>
<evidence type="ECO:0000256" key="6">
    <source>
        <dbReference type="SAM" id="Phobius"/>
    </source>
</evidence>
<evidence type="ECO:0000256" key="3">
    <source>
        <dbReference type="ARBA" id="ARBA00022692"/>
    </source>
</evidence>
<dbReference type="Proteomes" id="UP001218246">
    <property type="component" value="Unassembled WGS sequence"/>
</dbReference>
<feature type="transmembrane region" description="Helical" evidence="6">
    <location>
        <begin position="7"/>
        <end position="26"/>
    </location>
</feature>
<dbReference type="PANTHER" id="PTHR21716:SF15">
    <property type="entry name" value="TRANSPORT PROTEIN YRRI-RELATED"/>
    <property type="match status" value="1"/>
</dbReference>
<evidence type="ECO:0000256" key="2">
    <source>
        <dbReference type="ARBA" id="ARBA00009773"/>
    </source>
</evidence>
<accession>A0ABT6H1R6</accession>
<keyword evidence="4 6" id="KW-1133">Transmembrane helix</keyword>
<dbReference type="EMBL" id="JARULN010000002">
    <property type="protein sequence ID" value="MDG5753178.1"/>
    <property type="molecule type" value="Genomic_DNA"/>
</dbReference>
<dbReference type="Pfam" id="PF01594">
    <property type="entry name" value="AI-2E_transport"/>
    <property type="match status" value="1"/>
</dbReference>
<feature type="transmembrane region" description="Helical" evidence="6">
    <location>
        <begin position="220"/>
        <end position="237"/>
    </location>
</feature>
<evidence type="ECO:0000256" key="5">
    <source>
        <dbReference type="ARBA" id="ARBA00023136"/>
    </source>
</evidence>
<sequence>MKNIKLIWIYRLALLLLLFLCLLVFWKLRPMWLPILQLMKLVMVPFLTAYFIAYLLHPLVEKLHKRGMPRVLAIVLIYLLFFGGVGYGIYKGVPAAISQLKDMNRNFPQFIDMYESWTKQVETRTANFPEFVTDKLREAFLGVEAKLQSFLDRMMSTAQGILDSLLIIVLIPFIVFYLLKDYDRMYHFFWRCVPGKWCVEGKKLVDDIDKSLGNYIRGQLFVCAVLAGVAAFAFWIIGLKYPLLLGILIGVTDIIPYFGPILGAIPTLIVAATVSVNMVIKAGVALAILQFLESNILSPYIVGKSLRMHPVVIMFALLVGGEIAGLPGLLLAVPVLAVLRTIIIHSKTLLARR</sequence>
<evidence type="ECO:0000313" key="7">
    <source>
        <dbReference type="EMBL" id="MDG5753178.1"/>
    </source>
</evidence>
<evidence type="ECO:0000256" key="4">
    <source>
        <dbReference type="ARBA" id="ARBA00022989"/>
    </source>
</evidence>
<comment type="similarity">
    <text evidence="2">Belongs to the autoinducer-2 exporter (AI-2E) (TC 2.A.86) family.</text>
</comment>
<keyword evidence="8" id="KW-1185">Reference proteome</keyword>
<reference evidence="7 8" key="1">
    <citation type="submission" date="2023-04" db="EMBL/GenBank/DDBJ databases">
        <title>Ectobacillus antri isolated from activated sludge.</title>
        <authorList>
            <person name="Yan P."/>
            <person name="Liu X."/>
        </authorList>
    </citation>
    <scope>NUCLEOTIDE SEQUENCE [LARGE SCALE GENOMIC DNA]</scope>
    <source>
        <strain evidence="7 8">C18H</strain>
    </source>
</reference>
<comment type="caution">
    <text evidence="7">The sequence shown here is derived from an EMBL/GenBank/DDBJ whole genome shotgun (WGS) entry which is preliminary data.</text>
</comment>
<protein>
    <submittedName>
        <fullName evidence="7">AI-2E family transporter</fullName>
    </submittedName>
</protein>
<comment type="subcellular location">
    <subcellularLocation>
        <location evidence="1">Membrane</location>
        <topology evidence="1">Multi-pass membrane protein</topology>
    </subcellularLocation>
</comment>
<gene>
    <name evidence="7" type="ORF">P6P90_04085</name>
</gene>
<evidence type="ECO:0000313" key="8">
    <source>
        <dbReference type="Proteomes" id="UP001218246"/>
    </source>
</evidence>
<keyword evidence="3 6" id="KW-0812">Transmembrane</keyword>
<organism evidence="7 8">
    <name type="scientific">Ectobacillus antri</name>
    <dbReference type="NCBI Taxonomy" id="2486280"/>
    <lineage>
        <taxon>Bacteria</taxon>
        <taxon>Bacillati</taxon>
        <taxon>Bacillota</taxon>
        <taxon>Bacilli</taxon>
        <taxon>Bacillales</taxon>
        <taxon>Bacillaceae</taxon>
        <taxon>Ectobacillus</taxon>
    </lineage>
</organism>
<feature type="transmembrane region" description="Helical" evidence="6">
    <location>
        <begin position="71"/>
        <end position="90"/>
    </location>
</feature>